<evidence type="ECO:0000313" key="18">
    <source>
        <dbReference type="Proteomes" id="UP000616769"/>
    </source>
</evidence>
<evidence type="ECO:0000259" key="12">
    <source>
        <dbReference type="Pfam" id="PF17391"/>
    </source>
</evidence>
<dbReference type="Pfam" id="PF01175">
    <property type="entry name" value="Urocanase"/>
    <property type="match status" value="1"/>
</dbReference>
<dbReference type="PROSITE" id="PS01233">
    <property type="entry name" value="UROCANASE"/>
    <property type="match status" value="1"/>
</dbReference>
<dbReference type="InterPro" id="IPR038364">
    <property type="entry name" value="Urocanase_central_sf"/>
</dbReference>
<feature type="region of interest" description="Disordered" evidence="10">
    <location>
        <begin position="8"/>
        <end position="32"/>
    </location>
</feature>
<dbReference type="InterPro" id="IPR035400">
    <property type="entry name" value="Urocanase_N"/>
</dbReference>
<keyword evidence="7" id="KW-0456">Lyase</keyword>
<dbReference type="UniPathway" id="UPA00379">
    <property type="reaction ID" value="UER00550"/>
</dbReference>
<dbReference type="Gene3D" id="3.40.1770.10">
    <property type="entry name" value="Urocanase superfamily"/>
    <property type="match status" value="2"/>
</dbReference>
<keyword evidence="5" id="KW-0369">Histidine metabolism</keyword>
<dbReference type="InterPro" id="IPR023636">
    <property type="entry name" value="Urocanase_CS"/>
</dbReference>
<comment type="similarity">
    <text evidence="3">Belongs to the urocanase family.</text>
</comment>
<evidence type="ECO:0000256" key="2">
    <source>
        <dbReference type="ARBA" id="ARBA00004794"/>
    </source>
</evidence>
<dbReference type="EC" id="4.2.1.49" evidence="4"/>
<dbReference type="PIRSF" id="PIRSF001423">
    <property type="entry name" value="Urocanate_hydrat"/>
    <property type="match status" value="1"/>
</dbReference>
<evidence type="ECO:0000313" key="16">
    <source>
        <dbReference type="EnsemblMetazoa" id="KAF7490140.1"/>
    </source>
</evidence>
<dbReference type="PANTHER" id="PTHR12216">
    <property type="entry name" value="UROCANATE HYDRATASE"/>
    <property type="match status" value="1"/>
</dbReference>
<evidence type="ECO:0000313" key="15">
    <source>
        <dbReference type="EMBL" id="KPM04943.1"/>
    </source>
</evidence>
<dbReference type="Pfam" id="PF17392">
    <property type="entry name" value="Urocanase_C"/>
    <property type="match status" value="1"/>
</dbReference>
<keyword evidence="6" id="KW-0520">NAD</keyword>
<dbReference type="InterPro" id="IPR055351">
    <property type="entry name" value="Urocanase"/>
</dbReference>
<reference evidence="16" key="4">
    <citation type="submission" date="2022-06" db="UniProtKB">
        <authorList>
            <consortium name="EnsemblMetazoa"/>
        </authorList>
    </citation>
    <scope>IDENTIFICATION</scope>
</reference>
<dbReference type="AlphaFoldDB" id="A0A132A1Y2"/>
<evidence type="ECO:0000259" key="11">
    <source>
        <dbReference type="Pfam" id="PF01175"/>
    </source>
</evidence>
<dbReference type="InterPro" id="IPR035085">
    <property type="entry name" value="Urocanase_Rossmann-like"/>
</dbReference>
<dbReference type="InterPro" id="IPR035401">
    <property type="entry name" value="Urocanase_C"/>
</dbReference>
<evidence type="ECO:0000256" key="7">
    <source>
        <dbReference type="ARBA" id="ARBA00023239"/>
    </source>
</evidence>
<feature type="domain" description="Urocanase Rossmann-like" evidence="11">
    <location>
        <begin position="214"/>
        <end position="438"/>
    </location>
</feature>
<dbReference type="EMBL" id="JXLN01010013">
    <property type="protein sequence ID" value="KPM04943.1"/>
    <property type="molecule type" value="Genomic_DNA"/>
</dbReference>
<evidence type="ECO:0000256" key="1">
    <source>
        <dbReference type="ARBA" id="ARBA00001911"/>
    </source>
</evidence>
<evidence type="ECO:0000256" key="4">
    <source>
        <dbReference type="ARBA" id="ARBA00011992"/>
    </source>
</evidence>
<name>A0A132A1Y2_SARSC</name>
<dbReference type="HAMAP" id="MF_00577">
    <property type="entry name" value="HutU"/>
    <property type="match status" value="1"/>
</dbReference>
<proteinExistence type="inferred from homology"/>
<dbReference type="InterPro" id="IPR023637">
    <property type="entry name" value="Urocanase-like"/>
</dbReference>
<evidence type="ECO:0000313" key="17">
    <source>
        <dbReference type="Proteomes" id="UP000070412"/>
    </source>
</evidence>
<dbReference type="GO" id="GO:0016153">
    <property type="term" value="F:urocanate hydratase activity"/>
    <property type="evidence" value="ECO:0007669"/>
    <property type="project" value="UniProtKB-EC"/>
</dbReference>
<reference evidence="14" key="3">
    <citation type="submission" date="2020-01" db="EMBL/GenBank/DDBJ databases">
        <authorList>
            <person name="Korhonen P.K.K."/>
            <person name="Guangxu M.G."/>
            <person name="Wang T.W."/>
            <person name="Stroehlein A.J.S."/>
            <person name="Young N.D."/>
            <person name="Ang C.-S.A."/>
            <person name="Fernando D.W.F."/>
            <person name="Lu H.L."/>
            <person name="Taylor S.T."/>
            <person name="Ehtesham M.E.M."/>
            <person name="Najaraj S.H.N."/>
            <person name="Harsha G.H.G."/>
            <person name="Madugundu A.M."/>
            <person name="Renuse S.R."/>
            <person name="Holt D.H."/>
            <person name="Pandey A.P."/>
            <person name="Papenfuss A.P."/>
            <person name="Gasser R.B.G."/>
            <person name="Fischer K.F."/>
        </authorList>
    </citation>
    <scope>NUCLEOTIDE SEQUENCE</scope>
    <source>
        <strain evidence="14">SSS_KF_BRIS2020</strain>
    </source>
</reference>
<accession>A0A132A1Y2</accession>
<organism evidence="15 18">
    <name type="scientific">Sarcoptes scabiei</name>
    <name type="common">Itch mite</name>
    <name type="synonym">Acarus scabiei</name>
    <dbReference type="NCBI Taxonomy" id="52283"/>
    <lineage>
        <taxon>Eukaryota</taxon>
        <taxon>Metazoa</taxon>
        <taxon>Ecdysozoa</taxon>
        <taxon>Arthropoda</taxon>
        <taxon>Chelicerata</taxon>
        <taxon>Arachnida</taxon>
        <taxon>Acari</taxon>
        <taxon>Acariformes</taxon>
        <taxon>Sarcoptiformes</taxon>
        <taxon>Astigmata</taxon>
        <taxon>Psoroptidia</taxon>
        <taxon>Sarcoptoidea</taxon>
        <taxon>Sarcoptidae</taxon>
        <taxon>Sarcoptinae</taxon>
        <taxon>Sarcoptes</taxon>
    </lineage>
</organism>
<reference evidence="15 18" key="1">
    <citation type="journal article" date="2015" name="Parasit. Vectors">
        <title>Draft genome of the scabies mite.</title>
        <authorList>
            <person name="Rider S.D.Jr."/>
            <person name="Morgan M.S."/>
            <person name="Arlian L.G."/>
        </authorList>
    </citation>
    <scope>NUCLEOTIDE SEQUENCE [LARGE SCALE GENOMIC DNA]</scope>
    <source>
        <strain evidence="15">Arlian Lab</strain>
    </source>
</reference>
<dbReference type="VEuPathDB" id="VectorBase:SSCA010108"/>
<dbReference type="Proteomes" id="UP000616769">
    <property type="component" value="Unassembled WGS sequence"/>
</dbReference>
<dbReference type="SUPFAM" id="SSF111326">
    <property type="entry name" value="Urocanase"/>
    <property type="match status" value="1"/>
</dbReference>
<feature type="domain" description="Urocanase N-terminal" evidence="12">
    <location>
        <begin position="86"/>
        <end position="211"/>
    </location>
</feature>
<dbReference type="InterPro" id="IPR036190">
    <property type="entry name" value="Urocanase_sf"/>
</dbReference>
<dbReference type="GO" id="GO:0019557">
    <property type="term" value="P:L-histidine catabolic process to glutamate and formate"/>
    <property type="evidence" value="ECO:0007669"/>
    <property type="project" value="UniProtKB-UniPathway"/>
</dbReference>
<dbReference type="FunFam" id="3.40.50.10730:FF:000002">
    <property type="entry name" value="Urocanate hydratase 1"/>
    <property type="match status" value="1"/>
</dbReference>
<dbReference type="NCBIfam" id="NF003820">
    <property type="entry name" value="PRK05414.1"/>
    <property type="match status" value="1"/>
</dbReference>
<dbReference type="FunFam" id="3.40.1770.10:FF:000002">
    <property type="entry name" value="Urocanate hydratase 1"/>
    <property type="match status" value="1"/>
</dbReference>
<evidence type="ECO:0000256" key="3">
    <source>
        <dbReference type="ARBA" id="ARBA00007578"/>
    </source>
</evidence>
<gene>
    <name evidence="15" type="ORF">QR98_0033990</name>
    <name evidence="14" type="ORF">SSS_2125</name>
</gene>
<feature type="domain" description="Urocanase C-terminal" evidence="13">
    <location>
        <begin position="441"/>
        <end position="649"/>
    </location>
</feature>
<dbReference type="OrthoDB" id="194468at2759"/>
<evidence type="ECO:0000256" key="6">
    <source>
        <dbReference type="ARBA" id="ARBA00023027"/>
    </source>
</evidence>
<comment type="pathway">
    <text evidence="2">Amino-acid degradation; L-histidine degradation into L-glutamate; N-formimidoyl-L-glutamate from L-histidine: step 2/3.</text>
</comment>
<dbReference type="Pfam" id="PF17391">
    <property type="entry name" value="Urocanase_N"/>
    <property type="match status" value="1"/>
</dbReference>
<evidence type="ECO:0000256" key="5">
    <source>
        <dbReference type="ARBA" id="ARBA00022808"/>
    </source>
</evidence>
<reference evidence="17" key="2">
    <citation type="journal article" date="2020" name="PLoS Negl. Trop. Dis.">
        <title>High-quality nuclear genome for Sarcoptes scabiei-A critical resource for a neglected parasite.</title>
        <authorList>
            <person name="Korhonen P.K."/>
            <person name="Gasser R.B."/>
            <person name="Ma G."/>
            <person name="Wang T."/>
            <person name="Stroehlein A.J."/>
            <person name="Young N.D."/>
            <person name="Ang C.S."/>
            <person name="Fernando D.D."/>
            <person name="Lu H.C."/>
            <person name="Taylor S."/>
            <person name="Reynolds S.L."/>
            <person name="Mofiz E."/>
            <person name="Najaraj S.H."/>
            <person name="Gowda H."/>
            <person name="Madugundu A."/>
            <person name="Renuse S."/>
            <person name="Holt D."/>
            <person name="Pandey A."/>
            <person name="Papenfuss A.T."/>
            <person name="Fischer K."/>
        </authorList>
    </citation>
    <scope>NUCLEOTIDE SEQUENCE [LARGE SCALE GENOMIC DNA]</scope>
</reference>
<comment type="catalytic activity">
    <reaction evidence="9">
        <text>4-imidazolone-5-propanoate = trans-urocanate + H2O</text>
        <dbReference type="Rhea" id="RHEA:13101"/>
        <dbReference type="ChEBI" id="CHEBI:15377"/>
        <dbReference type="ChEBI" id="CHEBI:17771"/>
        <dbReference type="ChEBI" id="CHEBI:77893"/>
        <dbReference type="EC" id="4.2.1.49"/>
    </reaction>
</comment>
<evidence type="ECO:0000256" key="8">
    <source>
        <dbReference type="ARBA" id="ARBA00031640"/>
    </source>
</evidence>
<dbReference type="GO" id="GO:0019556">
    <property type="term" value="P:L-histidine catabolic process to glutamate and formamide"/>
    <property type="evidence" value="ECO:0007669"/>
    <property type="project" value="UniProtKB-UniPathway"/>
</dbReference>
<sequence>MEFLKSLKNGIPLDPLPGPYQRDENLPHAPKRIHDLNDDDKRLAIKNSLRYFPPNLHSILCVEFQQELENYGHIYMYRFRPKFPLKAYPIGSYPAECQEGAAIMLMIMNNLDPNVAQFPEELVCYGGNGQVFSNWAQFWITMKYLSHLQQNQTLVLSSGHPIGLFPSLESSSRMLISNGIMVPNYSSKDDYNRFFALGVTMYGQMTAGSFCYIGSQGIVHGTTITILNAARKYLNTDDLSGKVFVSSGLGGMSGAQPKAGVIAGCITVVAEISLEALDKRKRQGWVMEVQSDLKQLIERIKKAKKDKEIISIGYHGNIVDLWETFAQYHRETKELLVDLGSDQTSCHCPFSGGYYPVGISYEDAKIMLQNNPDQFKKTCEESLRRQVIAINYLTDNGMHFWDYGNAFLLEAYRAGADLSTVRTSYGLKFKYPSYVQDIMGDVFSLGFGPFRWICTSGEEIDLKLTDEIALKTMKRLLNDFELGEESKKQYWDNIRWIENAQKHHLVVGSKARILYADHNGRVAIAQAFNEAVKNNMLKGPIVISRDHHDVSGADSPFRETSNIYDGSAYTADMATLTVLGNATRGATWVALHNGGGVGFGEALNCGFGLVLDGRKETEEKAKMMLFWDVTNGMSRRSWSGNSNAIQTIEEIQKTNPNLIITKNYLP</sequence>
<evidence type="ECO:0000256" key="9">
    <source>
        <dbReference type="ARBA" id="ARBA00047623"/>
    </source>
</evidence>
<feature type="compositionally biased region" description="Basic and acidic residues" evidence="10">
    <location>
        <begin position="21"/>
        <end position="32"/>
    </location>
</feature>
<evidence type="ECO:0000259" key="13">
    <source>
        <dbReference type="Pfam" id="PF17392"/>
    </source>
</evidence>
<keyword evidence="17" id="KW-1185">Reference proteome</keyword>
<comment type="cofactor">
    <cofactor evidence="1">
        <name>NAD(+)</name>
        <dbReference type="ChEBI" id="CHEBI:57540"/>
    </cofactor>
</comment>
<dbReference type="Gene3D" id="3.40.50.10730">
    <property type="entry name" value="Urocanase like domains"/>
    <property type="match status" value="1"/>
</dbReference>
<dbReference type="EMBL" id="WVUK01000062">
    <property type="protein sequence ID" value="KAF7490140.1"/>
    <property type="molecule type" value="Genomic_DNA"/>
</dbReference>
<dbReference type="PANTHER" id="PTHR12216:SF3">
    <property type="entry name" value="UROCANATE HYDRATASE"/>
    <property type="match status" value="1"/>
</dbReference>
<dbReference type="EnsemblMetazoa" id="SSS_2125s_mrna">
    <property type="protein sequence ID" value="KAF7490140.1"/>
    <property type="gene ID" value="SSS_2125"/>
</dbReference>
<protein>
    <recommendedName>
        <fullName evidence="4">urocanate hydratase</fullName>
        <ecNumber evidence="4">4.2.1.49</ecNumber>
    </recommendedName>
    <alternativeName>
        <fullName evidence="8">Imidazolonepropionate hydrolase</fullName>
    </alternativeName>
</protein>
<dbReference type="Proteomes" id="UP000070412">
    <property type="component" value="Unassembled WGS sequence"/>
</dbReference>
<evidence type="ECO:0000256" key="10">
    <source>
        <dbReference type="SAM" id="MobiDB-lite"/>
    </source>
</evidence>
<evidence type="ECO:0000313" key="14">
    <source>
        <dbReference type="EMBL" id="KAF7490140.1"/>
    </source>
</evidence>